<name>A0ABT1PXX4_9ACTN</name>
<evidence type="ECO:0000313" key="2">
    <source>
        <dbReference type="Proteomes" id="UP001057702"/>
    </source>
</evidence>
<dbReference type="RefSeq" id="WP_255920848.1">
    <property type="nucleotide sequence ID" value="NZ_JANFNG010000010.1"/>
</dbReference>
<evidence type="ECO:0008006" key="3">
    <source>
        <dbReference type="Google" id="ProtNLM"/>
    </source>
</evidence>
<dbReference type="Proteomes" id="UP001057702">
    <property type="component" value="Unassembled WGS sequence"/>
</dbReference>
<evidence type="ECO:0000313" key="1">
    <source>
        <dbReference type="EMBL" id="MCQ4081953.1"/>
    </source>
</evidence>
<protein>
    <recommendedName>
        <fullName evidence="3">Integrase</fullName>
    </recommendedName>
</protein>
<proteinExistence type="predicted"/>
<gene>
    <name evidence="1" type="ORF">NGB36_15385</name>
</gene>
<reference evidence="1" key="1">
    <citation type="submission" date="2022-06" db="EMBL/GenBank/DDBJ databases">
        <title>Draft genome sequence of Streptomyces sp. RB6PN25 isolated from peat swamp forest in Thailand.</title>
        <authorList>
            <person name="Duangmal K."/>
            <person name="Klaysubun C."/>
        </authorList>
    </citation>
    <scope>NUCLEOTIDE SEQUENCE</scope>
    <source>
        <strain evidence="1">RB6PN25</strain>
    </source>
</reference>
<dbReference type="EMBL" id="JANFNG010000010">
    <property type="protein sequence ID" value="MCQ4081953.1"/>
    <property type="molecule type" value="Genomic_DNA"/>
</dbReference>
<organism evidence="1 2">
    <name type="scientific">Streptomyces humicola</name>
    <dbReference type="NCBI Taxonomy" id="2953240"/>
    <lineage>
        <taxon>Bacteria</taxon>
        <taxon>Bacillati</taxon>
        <taxon>Actinomycetota</taxon>
        <taxon>Actinomycetes</taxon>
        <taxon>Kitasatosporales</taxon>
        <taxon>Streptomycetaceae</taxon>
        <taxon>Streptomyces</taxon>
    </lineage>
</organism>
<accession>A0ABT1PXX4</accession>
<keyword evidence="2" id="KW-1185">Reference proteome</keyword>
<sequence length="569" mass="63567">MEFTQAKHSTVRDYRTAITRLATWVDEHCGTPEKVSLGAPEPDAAGLIREWSRGLPSGFKPGSMRPSLLGENIRTLIRLRAQREDAPLTDSLRRLLDGPMWVPLGRAQELDEFTLQERNAMVRAAWTDVRALEERLARGRALIAAADGHPKQFGYTAANMLRALADGLMTMPEIGAALPRFAEWPQELIDLARMRGTPVKPNTAVWQLRSSLASLLYPRNGDYQAFRILLMAATGHTPEEVTGLNEDDVEFVPGGVHLTLTKMRARRVRHRMFRDREVALHTAHGRVSAPEVVRRLLAVTERVRADCGLEPAPLFVSASVQARGEVRFLRFQTGNSDGRFGLWVQEHGLEVYGKLDIRRLRKTVKVEKAIALGGRVSDVADDHTEQTFWGHYAHGTTLHLISGDTITRAQRTWLDKALTGPMVVDQRAEDKLEVPEALDALGLTREEAEELRSGALDMGVTSCRDPFASPYSRPGDLCAVAPLRCLECRNAFILPSNLPQLLLFSDYLDGLRQRLTPRHFHALWGQSAANLTAVLAERSEIEIANARRQIDSQAMHLQLPLAAYTEFDQ</sequence>
<comment type="caution">
    <text evidence="1">The sequence shown here is derived from an EMBL/GenBank/DDBJ whole genome shotgun (WGS) entry which is preliminary data.</text>
</comment>